<feature type="region of interest" description="Disordered" evidence="4">
    <location>
        <begin position="1"/>
        <end position="25"/>
    </location>
</feature>
<dbReference type="SMART" id="SM00033">
    <property type="entry name" value="CH"/>
    <property type="match status" value="1"/>
</dbReference>
<evidence type="ECO:0000256" key="2">
    <source>
        <dbReference type="ARBA" id="ARBA00023203"/>
    </source>
</evidence>
<feature type="region of interest" description="Disordered" evidence="4">
    <location>
        <begin position="562"/>
        <end position="589"/>
    </location>
</feature>
<dbReference type="STRING" id="6238.A8XM22"/>
<feature type="compositionally biased region" description="Basic and acidic residues" evidence="4">
    <location>
        <begin position="1695"/>
        <end position="1721"/>
    </location>
</feature>
<feature type="region of interest" description="Disordered" evidence="4">
    <location>
        <begin position="1695"/>
        <end position="1730"/>
    </location>
</feature>
<dbReference type="HOGENOM" id="CLU_001056_0_0_1"/>
<keyword evidence="1" id="KW-0677">Repeat</keyword>
<dbReference type="PROSITE" id="PS50021">
    <property type="entry name" value="CH"/>
    <property type="match status" value="1"/>
</dbReference>
<name>A8XM22_CAEBR</name>
<sequence>MLFSGASTAKPKKDEKKDKKSDREEKYELQEQVFIRWANHLLDTERLTDHKSLQDGSNAIFVYQAIIGQTMAVLGNPSDDWPNILQYVGDSKTNPQEVMDGQQKAVLSAWWQLVQFYWRNHAPQQLREEKLSEAIKQWCIEVMRSYEEIDVYDFTSSFRDGHAFNYLIHSYDKKLINLSKTAEMSAIDRIENAFSVAEKTWNVPRLLNPKDLHSEHLDSHSVLCYLMNLYLSMISTSKIENELEAQQLQQQRAALLAAQKMQSQPSTSSSALQIPPQTPPISTVHQQMLDRGKSFEQSAESEVRSRKSSSSSQKSGKSKKVRREEQLAEFKSCIEQVLTWLLEAEDELSTLTQMPRVELASVRSQFSDFESFMSSLTDSQDTVGRVLLRGQMLSNKSENEEEKEAIASKLHLVNTRWEALREQAMHEQAILQQQIHLLQQSELDTISQWLDATELEIESFGPLASDSAQALRQIELHTKFQQKLNDFQETIDKLESFVAVTLFKPKSNFRLSQLSCELVGRLDDSNGAAANTVRLSLDSITQRWDNLVARIEEHGKTLVKSGKADVRQVEAPKNEPVSSEGLSTDTEGEEQKNQLVDKFLLHISKLSHELEPLQEWSEKFEVSRKRDDVRKMMNTCQEKLIQIKEQEARVNRLQLELEHLHVAKLNAKQLKRANDAFEQFAKGWARIVTKISEAMNVLTGQEESGNNEEAAVASKIEQWIEAVDKVINELSQLPVSERLSRIDKIEQQLQVQEKNVGFVEKDLLKKAILKKGLEIAGKRLAALKIEEKSRKSPEKVEEPEVERHVQFVEQAEQNVSEEFECPTPQSPISESSILEELDGPWSPVGDVISIEQDLLRAQKAVEKARSSNMSNETVEKAETRKAEMEEKRRVTVAARSRFQIAEETVEEIERALDRLQAADLEIADLVRGLEQESRKLANCSSLRKEAERTAEKMLSMDDEGISQEVVIKTKDSIEKLAKRWNQLEVDLEDNLRKARKDQDAFIQKRLREGEEALNEIKSAIEKKQESLDAETAAESLDHLESSLDNISSLFGEIGSLPMDEDSRGKLTKLTEAKDAIAQKANETLAVLSRTVSECEDFEKQLCCSSARIGFLLQARKSADISAFDIPHEYHEDLGNEAELIPKLSREFEDWTQKLKEMNSLAMEKEDAVRMREQLNHANETMTELCRKFNEFKRPKGFEEKLEKVLITLSNVEMGLDDTTGIDGAECGGALMEVRALVRMLDGAQEKWKDLSENREQLVKDHVLDEEASRETLQKLQYAKTKSKELYDRSSTCIERLEDCVEMYQRLLMETDEIERFLDEMEQRLDRYAASDRPGEEAEIVEELISEWNRNEAAMNNAAHLQRQLNERAIKIPENVLSLKRLRADALKNRLNSWVRTIQEMSEDDESALLEIDELHQNLEKELREISSHEPKAIAERLRFLRADRDRLSSRTRKLAAKNPRLAATSSDVLEGLNKKWKDLEEKSLETREKEPQLELKDQELSSPENSSFDKRVDELYYLLKDLETHLNFETSPVATVTQYQKRVEDLDLYLDDYRPPLDDLIEEGRKIAQVGRLELQTHAAIEKLDELASKIEMVEGDLDKHRDKVAPLLEQHEQLKKPKHDIDSFLLVLDVFTDRNLDDVDIAQSTRKELAERDSHITSLTSRATAIHCALPGKGPQLHDTTLDKLRARIESLEARLANTEKRPSKPEGPEKPKMGPETPEKSSPSRSSLQLAMEAYGTATEDDSVISEAVTVGQKAGTPQLEVKMLVDDEKRTIILPDDSEKVIEQQAPPTLATPTEQAPPPEETIAEVSTSEILQGRPAQESIERTVREVPVDVYEETANISSGDELDSKFSPPILDSDTEIASMFEVLDSIEDAHTNFEEFPFDYLDNAENELKNTLARLESCERTLAKNEMTINMLQAENARERITMLRQMALQRKDKLPKFNEEWNAMQEVWTHFLTHTADSLVDEAERYESDQIAQMDRKSAPGVLGELRKRVSSAEGPVIDLVKKLSQLVPRMQDDSPKSQNLRQTVYGIEDRFRKISQAESAAVSKALSSALTEPELNFELREMQKWCEQAEKEAAQNVNSLDTDGLEKLDGNLAQFTRELKEKKTDMVQLEMAKNMIIPQLKGDAHHDLRRNFSETAKRVAMVRDELSDAHKWVATSRESCDAFWNDIDSLEALARDVVRRANGIRMAVIYTPSRENVEGVLRDVEKLKSSIGDIKKRVQTANLPPAIKLAGKNAKRVVQVLTETATTIADCHDMPTYLIDEMNDSGGDTTESRSTCKIGTLLATERACIFLQILDFSPENFSKIQIVLSANLLETKKNNKNISENVKYFDNVLSIQNNRADDE</sequence>
<dbReference type="CDD" id="cd00176">
    <property type="entry name" value="SPEC"/>
    <property type="match status" value="1"/>
</dbReference>
<dbReference type="InterPro" id="IPR002017">
    <property type="entry name" value="Spectrin_repeat"/>
</dbReference>
<evidence type="ECO:0000256" key="3">
    <source>
        <dbReference type="SAM" id="Coils"/>
    </source>
</evidence>
<feature type="coiled-coil region" evidence="3">
    <location>
        <begin position="1889"/>
        <end position="1923"/>
    </location>
</feature>
<dbReference type="SUPFAM" id="SSF47576">
    <property type="entry name" value="Calponin-homology domain, CH-domain"/>
    <property type="match status" value="1"/>
</dbReference>
<dbReference type="GeneID" id="8588398"/>
<protein>
    <submittedName>
        <fullName evidence="6">Protein CBR-DYS-1</fullName>
    </submittedName>
</protein>
<dbReference type="Proteomes" id="UP000008549">
    <property type="component" value="Unassembled WGS sequence"/>
</dbReference>
<evidence type="ECO:0000256" key="4">
    <source>
        <dbReference type="SAM" id="MobiDB-lite"/>
    </source>
</evidence>
<dbReference type="InterPro" id="IPR001715">
    <property type="entry name" value="CH_dom"/>
</dbReference>
<feature type="coiled-coil region" evidence="3">
    <location>
        <begin position="636"/>
        <end position="663"/>
    </location>
</feature>
<feature type="compositionally biased region" description="Basic and acidic residues" evidence="4">
    <location>
        <begin position="11"/>
        <end position="25"/>
    </location>
</feature>
<evidence type="ECO:0000313" key="6">
    <source>
        <dbReference type="EMBL" id="CAP33697.2"/>
    </source>
</evidence>
<proteinExistence type="predicted"/>
<dbReference type="EMBL" id="HE601520">
    <property type="protein sequence ID" value="CAP33697.2"/>
    <property type="molecule type" value="Genomic_DNA"/>
</dbReference>
<dbReference type="SUPFAM" id="SSF46966">
    <property type="entry name" value="Spectrin repeat"/>
    <property type="match status" value="2"/>
</dbReference>
<dbReference type="SMART" id="SM00150">
    <property type="entry name" value="SPEC"/>
    <property type="match status" value="3"/>
</dbReference>
<dbReference type="Pfam" id="PF00307">
    <property type="entry name" value="CH"/>
    <property type="match status" value="1"/>
</dbReference>
<feature type="region of interest" description="Disordered" evidence="4">
    <location>
        <begin position="1483"/>
        <end position="1506"/>
    </location>
</feature>
<dbReference type="FunCoup" id="A8XM22">
    <property type="interactions" value="894"/>
</dbReference>
<dbReference type="Gene3D" id="1.10.418.10">
    <property type="entry name" value="Calponin-like domain"/>
    <property type="match status" value="1"/>
</dbReference>
<accession>A8XM22</accession>
<dbReference type="InParanoid" id="A8XM22"/>
<feature type="compositionally biased region" description="Polar residues" evidence="4">
    <location>
        <begin position="260"/>
        <end position="272"/>
    </location>
</feature>
<evidence type="ECO:0000259" key="5">
    <source>
        <dbReference type="PROSITE" id="PS50021"/>
    </source>
</evidence>
<dbReference type="InterPro" id="IPR036872">
    <property type="entry name" value="CH_dom_sf"/>
</dbReference>
<reference evidence="6 7" key="1">
    <citation type="journal article" date="2003" name="PLoS Biol.">
        <title>The genome sequence of Caenorhabditis briggsae: a platform for comparative genomics.</title>
        <authorList>
            <person name="Stein L.D."/>
            <person name="Bao Z."/>
            <person name="Blasiar D."/>
            <person name="Blumenthal T."/>
            <person name="Brent M.R."/>
            <person name="Chen N."/>
            <person name="Chinwalla A."/>
            <person name="Clarke L."/>
            <person name="Clee C."/>
            <person name="Coghlan A."/>
            <person name="Coulson A."/>
            <person name="D'Eustachio P."/>
            <person name="Fitch D.H."/>
            <person name="Fulton L.A."/>
            <person name="Fulton R.E."/>
            <person name="Griffiths-Jones S."/>
            <person name="Harris T.W."/>
            <person name="Hillier L.W."/>
            <person name="Kamath R."/>
            <person name="Kuwabara P.E."/>
            <person name="Mardis E.R."/>
            <person name="Marra M.A."/>
            <person name="Miner T.L."/>
            <person name="Minx P."/>
            <person name="Mullikin J.C."/>
            <person name="Plumb R.W."/>
            <person name="Rogers J."/>
            <person name="Schein J.E."/>
            <person name="Sohrmann M."/>
            <person name="Spieth J."/>
            <person name="Stajich J.E."/>
            <person name="Wei C."/>
            <person name="Willey D."/>
            <person name="Wilson R.K."/>
            <person name="Durbin R."/>
            <person name="Waterston R.H."/>
        </authorList>
    </citation>
    <scope>NUCLEOTIDE SEQUENCE [LARGE SCALE GENOMIC DNA]</scope>
    <source>
        <strain evidence="6 7">AF16</strain>
    </source>
</reference>
<dbReference type="CTD" id="8588398"/>
<feature type="compositionally biased region" description="Basic and acidic residues" evidence="4">
    <location>
        <begin position="562"/>
        <end position="573"/>
    </location>
</feature>
<keyword evidence="7" id="KW-1185">Reference proteome</keyword>
<feature type="domain" description="Calponin-homology (CH)" evidence="5">
    <location>
        <begin position="129"/>
        <end position="234"/>
    </location>
</feature>
<keyword evidence="3" id="KW-0175">Coiled coil</keyword>
<evidence type="ECO:0000256" key="1">
    <source>
        <dbReference type="ARBA" id="ARBA00022737"/>
    </source>
</evidence>
<dbReference type="KEGG" id="cbr:CBG_15375"/>
<gene>
    <name evidence="6" type="primary">Cbr-dys-1</name>
    <name evidence="6" type="ORF">CBG_15375</name>
</gene>
<dbReference type="GO" id="GO:0003779">
    <property type="term" value="F:actin binding"/>
    <property type="evidence" value="ECO:0007669"/>
    <property type="project" value="UniProtKB-KW"/>
</dbReference>
<feature type="compositionally biased region" description="Polar residues" evidence="4">
    <location>
        <begin position="576"/>
        <end position="585"/>
    </location>
</feature>
<feature type="compositionally biased region" description="Basic and acidic residues" evidence="4">
    <location>
        <begin position="1483"/>
        <end position="1499"/>
    </location>
</feature>
<dbReference type="OMA" id="NEMTINM"/>
<dbReference type="PANTHER" id="PTHR11915">
    <property type="entry name" value="SPECTRIN/FILAMIN RELATED CYTOSKELETAL PROTEIN"/>
    <property type="match status" value="1"/>
</dbReference>
<feature type="coiled-coil region" evidence="3">
    <location>
        <begin position="977"/>
        <end position="1033"/>
    </location>
</feature>
<reference evidence="6 7" key="2">
    <citation type="journal article" date="2011" name="PLoS Genet.">
        <title>Caenorhabditis briggsae recombinant inbred line genotypes reveal inter-strain incompatibility and the evolution of recombination.</title>
        <authorList>
            <person name="Ross J.A."/>
            <person name="Koboldt D.C."/>
            <person name="Staisch J.E."/>
            <person name="Chamberlin H.M."/>
            <person name="Gupta B.P."/>
            <person name="Miller R.D."/>
            <person name="Baird S.E."/>
            <person name="Haag E.S."/>
        </authorList>
    </citation>
    <scope>NUCLEOTIDE SEQUENCE [LARGE SCALE GENOMIC DNA]</scope>
    <source>
        <strain evidence="6 7">AF16</strain>
    </source>
</reference>
<dbReference type="RefSeq" id="XP_045095707.1">
    <property type="nucleotide sequence ID" value="XM_045241468.1"/>
</dbReference>
<dbReference type="eggNOG" id="KOG0516">
    <property type="taxonomic scope" value="Eukaryota"/>
</dbReference>
<feature type="region of interest" description="Disordered" evidence="4">
    <location>
        <begin position="259"/>
        <end position="322"/>
    </location>
</feature>
<feature type="coiled-coil region" evidence="3">
    <location>
        <begin position="867"/>
        <end position="949"/>
    </location>
</feature>
<dbReference type="PROSITE" id="PS00019">
    <property type="entry name" value="ACTININ_1"/>
    <property type="match status" value="1"/>
</dbReference>
<feature type="coiled-coil region" evidence="3">
    <location>
        <begin position="1160"/>
        <end position="1187"/>
    </location>
</feature>
<feature type="coiled-coil region" evidence="3">
    <location>
        <begin position="2095"/>
        <end position="2122"/>
    </location>
</feature>
<evidence type="ECO:0000313" key="7">
    <source>
        <dbReference type="Proteomes" id="UP000008549"/>
    </source>
</evidence>
<dbReference type="Pfam" id="PF00435">
    <property type="entry name" value="Spectrin"/>
    <property type="match status" value="1"/>
</dbReference>
<keyword evidence="2" id="KW-0009">Actin-binding</keyword>
<dbReference type="InterPro" id="IPR001589">
    <property type="entry name" value="Actinin_actin-bd_CS"/>
</dbReference>
<dbReference type="eggNOG" id="KOG4286">
    <property type="taxonomic scope" value="Eukaryota"/>
</dbReference>
<dbReference type="InterPro" id="IPR018159">
    <property type="entry name" value="Spectrin/alpha-actinin"/>
</dbReference>
<organism evidence="6 7">
    <name type="scientific">Caenorhabditis briggsae</name>
    <dbReference type="NCBI Taxonomy" id="6238"/>
    <lineage>
        <taxon>Eukaryota</taxon>
        <taxon>Metazoa</taxon>
        <taxon>Ecdysozoa</taxon>
        <taxon>Nematoda</taxon>
        <taxon>Chromadorea</taxon>
        <taxon>Rhabditida</taxon>
        <taxon>Rhabditina</taxon>
        <taxon>Rhabditomorpha</taxon>
        <taxon>Rhabditoidea</taxon>
        <taxon>Rhabditidae</taxon>
        <taxon>Peloderinae</taxon>
        <taxon>Caenorhabditis</taxon>
    </lineage>
</organism>
<dbReference type="Gene3D" id="1.20.58.60">
    <property type="match status" value="3"/>
</dbReference>